<feature type="region of interest" description="Disordered" evidence="1">
    <location>
        <begin position="371"/>
        <end position="408"/>
    </location>
</feature>
<sequence length="465" mass="52569">MKQTYYDPKVAEPIGCESMDDSKLDDMVQSLPPVDPLLDTPFPFRSAGVEQGDTFATENSAGSAQPARTNVNFLPPHQSLFDALQSSNLNMVEEIDPLKRSNQPEECSPSCWNQEFSVTAWQMVHRDDAKLQNLWTHTKMYGTGSRRVPGTGNGESVLSSSEYEETDLPDTPLLNEEDLEARNEHDTILMIAEDENLKDTATVSSGRQSSFVMPKVSLPDSGTSNSKSISWNGKHARIKVQVVGNRADRLLARLIPYRKTLWMLDFVESGADFLVLLLNKDNVVLPRILNKPFLPIIIKDDDAEFSSSIDTTSLFDNYNTKSTARSSSSIIPEPLELKSIDDDLFDIIHALSNMELDFCCEESFQHISTHTSTIASSKQTRSRRSSSRLAQRRKLHKQTQASQPRDKRSHQRCSYEYINWIRRQLTLGLTLGLISISYCIWSFSSDHNKLHGYHHMNGVWMRCTV</sequence>
<evidence type="ECO:0000313" key="2">
    <source>
        <dbReference type="EMBL" id="ANZ75548.1"/>
    </source>
</evidence>
<feature type="compositionally biased region" description="Basic residues" evidence="1">
    <location>
        <begin position="380"/>
        <end position="397"/>
    </location>
</feature>
<dbReference type="OrthoDB" id="3989662at2759"/>
<accession>A0A1B2JCL4</accession>
<evidence type="ECO:0000256" key="1">
    <source>
        <dbReference type="SAM" id="MobiDB-lite"/>
    </source>
</evidence>
<gene>
    <name evidence="2" type="ORF">ATY40_BA7502979</name>
</gene>
<name>A0A1B2JCL4_PICPA</name>
<organism evidence="2 3">
    <name type="scientific">Komagataella pastoris</name>
    <name type="common">Yeast</name>
    <name type="synonym">Pichia pastoris</name>
    <dbReference type="NCBI Taxonomy" id="4922"/>
    <lineage>
        <taxon>Eukaryota</taxon>
        <taxon>Fungi</taxon>
        <taxon>Dikarya</taxon>
        <taxon>Ascomycota</taxon>
        <taxon>Saccharomycotina</taxon>
        <taxon>Pichiomycetes</taxon>
        <taxon>Pichiales</taxon>
        <taxon>Pichiaceae</taxon>
        <taxon>Komagataella</taxon>
    </lineage>
</organism>
<feature type="region of interest" description="Disordered" evidence="1">
    <location>
        <begin position="145"/>
        <end position="170"/>
    </location>
</feature>
<reference evidence="2 3" key="1">
    <citation type="submission" date="2016-02" db="EMBL/GenBank/DDBJ databases">
        <title>Comparative genomic and transcriptomic foundation for Pichia pastoris.</title>
        <authorList>
            <person name="Love K.R."/>
            <person name="Shah K.A."/>
            <person name="Whittaker C.A."/>
            <person name="Wu J."/>
            <person name="Bartlett M.C."/>
            <person name="Ma D."/>
            <person name="Leeson R.L."/>
            <person name="Priest M."/>
            <person name="Young S.K."/>
            <person name="Love J.C."/>
        </authorList>
    </citation>
    <scope>NUCLEOTIDE SEQUENCE [LARGE SCALE GENOMIC DNA]</scope>
    <source>
        <strain evidence="2 3">ATCC 28485</strain>
    </source>
</reference>
<dbReference type="Proteomes" id="UP000094565">
    <property type="component" value="Chromosome 2"/>
</dbReference>
<dbReference type="EMBL" id="CP014585">
    <property type="protein sequence ID" value="ANZ75548.1"/>
    <property type="molecule type" value="Genomic_DNA"/>
</dbReference>
<keyword evidence="3" id="KW-1185">Reference proteome</keyword>
<dbReference type="AlphaFoldDB" id="A0A1B2JCL4"/>
<protein>
    <submittedName>
        <fullName evidence="2">BA75_02979T0</fullName>
    </submittedName>
</protein>
<proteinExistence type="predicted"/>
<evidence type="ECO:0000313" key="3">
    <source>
        <dbReference type="Proteomes" id="UP000094565"/>
    </source>
</evidence>